<dbReference type="Proteomes" id="UP001058682">
    <property type="component" value="Chromosome"/>
</dbReference>
<dbReference type="Pfam" id="PF01973">
    <property type="entry name" value="MptE-like"/>
    <property type="match status" value="1"/>
</dbReference>
<dbReference type="RefSeq" id="WP_255819251.1">
    <property type="nucleotide sequence ID" value="NZ_CP038804.1"/>
</dbReference>
<proteinExistence type="predicted"/>
<dbReference type="AlphaFoldDB" id="A0AAE9MSZ8"/>
<accession>A0AAE9MSZ8</accession>
<evidence type="ECO:0000259" key="1">
    <source>
        <dbReference type="Pfam" id="PF01973"/>
    </source>
</evidence>
<gene>
    <name evidence="2" type="ORF">E4N74_06015</name>
</gene>
<feature type="domain" description="6-hydroxymethylpterin diphosphokinase MptE-like" evidence="1">
    <location>
        <begin position="159"/>
        <end position="316"/>
    </location>
</feature>
<dbReference type="EMBL" id="CP038804">
    <property type="protein sequence ID" value="UTY33624.1"/>
    <property type="molecule type" value="Genomic_DNA"/>
</dbReference>
<evidence type="ECO:0000313" key="2">
    <source>
        <dbReference type="EMBL" id="UTY33624.1"/>
    </source>
</evidence>
<sequence>MIKQVKLHSSYNPQKEAERFCAAIQGNPKIIVITEPGESYLAPILRKQFPYTKLIAMRYTDNYFLNSDQLWDKVWRPATGNPAFFLINNIPDEFLSSSLFLPWKAAENIWPDSASWVWKEISEAIRIMQSVIATRSFFGKKWLKNMGENFIFTKRLAYLNLFAEKKETDNENYFFAGAGPGLDKVLNNCSKPIDTIFTIAAASALPALDARNINVNLCISTDGGYWAGNHLKYLSNDKFNETALAFPLEAKIPFNILKKNPCIFLSYGSSLESLFFKNLGIEPLYAKRNGTVSGTAIDLLLDHTNGRIFIAGLDLKGSKGFYHCTPHESLRQKETKVNRLDPISNFAAISNFDLRSLKTYEKWFARIPKERAGRLFKIGNNIQPLGNIKAVSEEEFKIKIFTGKEEGKSSNKTEEKKLKILESKPLEEKKSLLSEIYKDIKQEIKNGIFFDKIIVNAKGKNISTPEKELCEFISFQNYIIFLKEKDTHNEQEIKLKLENEITSFLDNQIKRLRP</sequence>
<protein>
    <submittedName>
        <fullName evidence="2">DUF115 domain-containing protein</fullName>
    </submittedName>
</protein>
<name>A0AAE9MSZ8_9SPIR</name>
<evidence type="ECO:0000313" key="3">
    <source>
        <dbReference type="Proteomes" id="UP001058682"/>
    </source>
</evidence>
<dbReference type="InterPro" id="IPR002826">
    <property type="entry name" value="MptE-like"/>
</dbReference>
<reference evidence="2" key="1">
    <citation type="submission" date="2019-04" db="EMBL/GenBank/DDBJ databases">
        <title>Whole genome sequencing of oral phylogroup 2 treponemes.</title>
        <authorList>
            <person name="Chan Y."/>
            <person name="Zeng H.H."/>
            <person name="Yu X.L."/>
            <person name="Leung W.K."/>
            <person name="Watt R.M."/>
        </authorList>
    </citation>
    <scope>NUCLEOTIDE SEQUENCE</scope>
    <source>
        <strain evidence="2">OMZ 835</strain>
    </source>
</reference>
<organism evidence="2 3">
    <name type="scientific">Treponema putidum</name>
    <dbReference type="NCBI Taxonomy" id="221027"/>
    <lineage>
        <taxon>Bacteria</taxon>
        <taxon>Pseudomonadati</taxon>
        <taxon>Spirochaetota</taxon>
        <taxon>Spirochaetia</taxon>
        <taxon>Spirochaetales</taxon>
        <taxon>Treponemataceae</taxon>
        <taxon>Treponema</taxon>
    </lineage>
</organism>